<dbReference type="PANTHER" id="PTHR42716">
    <property type="entry name" value="L-ASPARTATE OXIDASE"/>
    <property type="match status" value="1"/>
</dbReference>
<dbReference type="SUPFAM" id="SSF46977">
    <property type="entry name" value="Succinate dehydrogenase/fumarate reductase flavoprotein C-terminal domain"/>
    <property type="match status" value="1"/>
</dbReference>
<organism evidence="15 16">
    <name type="scientific">Xiashengella succiniciproducens</name>
    <dbReference type="NCBI Taxonomy" id="2949635"/>
    <lineage>
        <taxon>Bacteria</taxon>
        <taxon>Pseudomonadati</taxon>
        <taxon>Bacteroidota</taxon>
        <taxon>Bacteroidia</taxon>
        <taxon>Marinilabiliales</taxon>
        <taxon>Marinilabiliaceae</taxon>
        <taxon>Xiashengella</taxon>
    </lineage>
</organism>
<feature type="domain" description="FAD-dependent oxidoreductase 2 FAD-binding" evidence="13">
    <location>
        <begin position="21"/>
        <end position="405"/>
    </location>
</feature>
<evidence type="ECO:0000256" key="4">
    <source>
        <dbReference type="ARBA" id="ARBA00012173"/>
    </source>
</evidence>
<dbReference type="RefSeq" id="WP_250723825.1">
    <property type="nucleotide sequence ID" value="NZ_CP098400.1"/>
</dbReference>
<evidence type="ECO:0000313" key="15">
    <source>
        <dbReference type="EMBL" id="URW79737.1"/>
    </source>
</evidence>
<dbReference type="SUPFAM" id="SSF56425">
    <property type="entry name" value="Succinate dehydrogenase/fumarate reductase flavoprotein, catalytic domain"/>
    <property type="match status" value="1"/>
</dbReference>
<accession>A0A9J6ZQ16</accession>
<dbReference type="PRINTS" id="PR00368">
    <property type="entry name" value="FADPNR"/>
</dbReference>
<comment type="subcellular location">
    <subcellularLocation>
        <location evidence="12">Cytoplasm</location>
    </subcellularLocation>
</comment>
<feature type="active site" description="Proton acceptor" evidence="11">
    <location>
        <position position="303"/>
    </location>
</feature>
<comment type="cofactor">
    <cofactor evidence="1 12">
        <name>FAD</name>
        <dbReference type="ChEBI" id="CHEBI:57692"/>
    </cofactor>
</comment>
<comment type="similarity">
    <text evidence="3 12">Belongs to the FAD-dependent oxidoreductase 2 family. NadB subfamily.</text>
</comment>
<dbReference type="Gene3D" id="1.20.58.100">
    <property type="entry name" value="Fumarate reductase/succinate dehydrogenase flavoprotein-like, C-terminal domain"/>
    <property type="match status" value="1"/>
</dbReference>
<dbReference type="PANTHER" id="PTHR42716:SF2">
    <property type="entry name" value="L-ASPARTATE OXIDASE, CHLOROPLASTIC"/>
    <property type="match status" value="1"/>
</dbReference>
<evidence type="ECO:0000259" key="13">
    <source>
        <dbReference type="Pfam" id="PF00890"/>
    </source>
</evidence>
<keyword evidence="6 12" id="KW-0662">Pyridine nucleotide biosynthesis</keyword>
<evidence type="ECO:0000256" key="1">
    <source>
        <dbReference type="ARBA" id="ARBA00001974"/>
    </source>
</evidence>
<evidence type="ECO:0000256" key="2">
    <source>
        <dbReference type="ARBA" id="ARBA00004950"/>
    </source>
</evidence>
<evidence type="ECO:0000256" key="9">
    <source>
        <dbReference type="ARBA" id="ARBA00048305"/>
    </source>
</evidence>
<dbReference type="PRINTS" id="PR00411">
    <property type="entry name" value="PNDRDTASEI"/>
</dbReference>
<comment type="pathway">
    <text evidence="2 12">Cofactor biosynthesis; NAD(+) biosynthesis; iminoaspartate from L-aspartate (oxidase route): step 1/1.</text>
</comment>
<dbReference type="EC" id="1.4.3.16" evidence="4 10"/>
<dbReference type="InterPro" id="IPR037099">
    <property type="entry name" value="Fum_R/Succ_DH_flav-like_C_sf"/>
</dbReference>
<keyword evidence="7 12" id="KW-0274">FAD</keyword>
<evidence type="ECO:0000256" key="10">
    <source>
        <dbReference type="NCBIfam" id="TIGR00551"/>
    </source>
</evidence>
<evidence type="ECO:0000256" key="12">
    <source>
        <dbReference type="RuleBase" id="RU362049"/>
    </source>
</evidence>
<proteinExistence type="inferred from homology"/>
<feature type="domain" description="Fumarate reductase/succinate dehydrogenase flavoprotein-like C-terminal" evidence="14">
    <location>
        <begin position="453"/>
        <end position="537"/>
    </location>
</feature>
<dbReference type="InterPro" id="IPR015939">
    <property type="entry name" value="Fum_Rdtase/Succ_DH_flav-like_C"/>
</dbReference>
<dbReference type="SUPFAM" id="SSF51905">
    <property type="entry name" value="FAD/NAD(P)-binding domain"/>
    <property type="match status" value="1"/>
</dbReference>
<keyword evidence="5 12" id="KW-0285">Flavoprotein</keyword>
<evidence type="ECO:0000256" key="6">
    <source>
        <dbReference type="ARBA" id="ARBA00022642"/>
    </source>
</evidence>
<evidence type="ECO:0000313" key="16">
    <source>
        <dbReference type="Proteomes" id="UP001056426"/>
    </source>
</evidence>
<dbReference type="GO" id="GO:0034628">
    <property type="term" value="P:'de novo' NAD+ biosynthetic process from L-aspartate"/>
    <property type="evidence" value="ECO:0007669"/>
    <property type="project" value="TreeGrafter"/>
</dbReference>
<dbReference type="AlphaFoldDB" id="A0A9J6ZQ16"/>
<evidence type="ECO:0000256" key="3">
    <source>
        <dbReference type="ARBA" id="ARBA00008562"/>
    </source>
</evidence>
<dbReference type="PIRSF" id="PIRSF000171">
    <property type="entry name" value="SDHA_APRA_LASPO"/>
    <property type="match status" value="1"/>
</dbReference>
<dbReference type="InterPro" id="IPR003953">
    <property type="entry name" value="FAD-dep_OxRdtase_2_FAD-bd"/>
</dbReference>
<dbReference type="FunFam" id="3.90.700.10:FF:000002">
    <property type="entry name" value="L-aspartate oxidase"/>
    <property type="match status" value="1"/>
</dbReference>
<dbReference type="Proteomes" id="UP001056426">
    <property type="component" value="Chromosome"/>
</dbReference>
<reference evidence="15" key="1">
    <citation type="submission" date="2022-05" db="EMBL/GenBank/DDBJ databases">
        <authorList>
            <person name="Sun X."/>
        </authorList>
    </citation>
    <scope>NUCLEOTIDE SEQUENCE</scope>
    <source>
        <strain evidence="15">Ai-910</strain>
    </source>
</reference>
<comment type="catalytic activity">
    <reaction evidence="9">
        <text>L-aspartate + O2 = iminosuccinate + H2O2</text>
        <dbReference type="Rhea" id="RHEA:25876"/>
        <dbReference type="ChEBI" id="CHEBI:15379"/>
        <dbReference type="ChEBI" id="CHEBI:16240"/>
        <dbReference type="ChEBI" id="CHEBI:29991"/>
        <dbReference type="ChEBI" id="CHEBI:77875"/>
        <dbReference type="EC" id="1.4.3.16"/>
    </reaction>
    <physiologicalReaction direction="left-to-right" evidence="9">
        <dbReference type="Rhea" id="RHEA:25877"/>
    </physiologicalReaction>
</comment>
<dbReference type="Pfam" id="PF02910">
    <property type="entry name" value="Succ_DH_flav_C"/>
    <property type="match status" value="1"/>
</dbReference>
<dbReference type="EMBL" id="CP098400">
    <property type="protein sequence ID" value="URW79737.1"/>
    <property type="molecule type" value="Genomic_DNA"/>
</dbReference>
<dbReference type="FunFam" id="1.20.58.100:FF:000002">
    <property type="entry name" value="L-aspartate oxidase"/>
    <property type="match status" value="1"/>
</dbReference>
<dbReference type="Gene3D" id="3.50.50.60">
    <property type="entry name" value="FAD/NAD(P)-binding domain"/>
    <property type="match status" value="1"/>
</dbReference>
<name>A0A9J6ZQ16_9BACT</name>
<dbReference type="InterPro" id="IPR027477">
    <property type="entry name" value="Succ_DH/fumarate_Rdtase_cat_sf"/>
</dbReference>
<dbReference type="NCBIfam" id="NF006567">
    <property type="entry name" value="PRK09077.1"/>
    <property type="match status" value="1"/>
</dbReference>
<keyword evidence="16" id="KW-1185">Reference proteome</keyword>
<dbReference type="InterPro" id="IPR036188">
    <property type="entry name" value="FAD/NAD-bd_sf"/>
</dbReference>
<evidence type="ECO:0000256" key="7">
    <source>
        <dbReference type="ARBA" id="ARBA00022827"/>
    </source>
</evidence>
<evidence type="ECO:0000256" key="5">
    <source>
        <dbReference type="ARBA" id="ARBA00022630"/>
    </source>
</evidence>
<sequence length="540" mass="60794">MILEKGGVMRVKDTSSRKKFDFLVIGSGIAGFSFALNVAKHGSVCVITKEKAANTATQYAQGGISSVTYKPDDFEKHINDTLIAGAGLCNPEVVRLVVTEAPEQVKQLVEWGTQFDKTRDGKFDLHREGGHSEYRILHHKDNTGFEIQRALTEAVFKHPNITVYENHFAVEIITQHHLGEKVTRWRKDIECYGAYVLNRNSNTVETILAKVTVMATGGVGAVYQTTTNPSFSTGDGVAMVYRAKGMVENMEFIQFHPTSLYNPGERPSFLITEAMRGYGAILRRKDGNKFMHKYDERENLAPRDIVARAIDNEMKSTGDEFVYLDVTHKDPEETKKHFPTIYHKCISLGLDITKEYIPVVPAAHYSCGGIKVDMNGHTSIGRLYAIGECSCTGLHGANRLASNSLLEAVVYADTASKDAAKQVGELSFRDDVPEWNDEGTSIPEEMILITQSRKELEQIMSYYVGIVRSNLRLKRALDRMEILYHETESLYQRSVVSKELCELRNAIQTGYLIIKLAQQRRESRGLHYNVDYPYQIDPEK</sequence>
<keyword evidence="8 12" id="KW-0560">Oxidoreductase</keyword>
<dbReference type="Gene3D" id="3.90.700.10">
    <property type="entry name" value="Succinate dehydrogenase/fumarate reductase flavoprotein, catalytic domain"/>
    <property type="match status" value="1"/>
</dbReference>
<comment type="function">
    <text evidence="12">Catalyzes the oxidation of L-aspartate to iminoaspartate.</text>
</comment>
<gene>
    <name evidence="15" type="primary">nadB</name>
    <name evidence="15" type="ORF">M9189_12875</name>
</gene>
<dbReference type="KEGG" id="alkq:M9189_12875"/>
<dbReference type="InterPro" id="IPR005288">
    <property type="entry name" value="NadB"/>
</dbReference>
<evidence type="ECO:0000256" key="11">
    <source>
        <dbReference type="PIRSR" id="PIRSR000171-1"/>
    </source>
</evidence>
<dbReference type="Pfam" id="PF00890">
    <property type="entry name" value="FAD_binding_2"/>
    <property type="match status" value="1"/>
</dbReference>
<evidence type="ECO:0000256" key="8">
    <source>
        <dbReference type="ARBA" id="ARBA00023002"/>
    </source>
</evidence>
<evidence type="ECO:0000259" key="14">
    <source>
        <dbReference type="Pfam" id="PF02910"/>
    </source>
</evidence>
<protein>
    <recommendedName>
        <fullName evidence="4 10">L-aspartate oxidase</fullName>
        <ecNumber evidence="4 10">1.4.3.16</ecNumber>
    </recommendedName>
</protein>
<dbReference type="NCBIfam" id="TIGR00551">
    <property type="entry name" value="nadB"/>
    <property type="match status" value="1"/>
</dbReference>
<reference evidence="15" key="2">
    <citation type="submission" date="2022-06" db="EMBL/GenBank/DDBJ databases">
        <title>Xiashengella guii gen. nov. sp. nov., a bacterium isolated form anaerobic digestion tank.</title>
        <authorList>
            <person name="Huang H."/>
        </authorList>
    </citation>
    <scope>NUCLEOTIDE SEQUENCE</scope>
    <source>
        <strain evidence="15">Ai-910</strain>
    </source>
</reference>
<dbReference type="GO" id="GO:0005737">
    <property type="term" value="C:cytoplasm"/>
    <property type="evidence" value="ECO:0007669"/>
    <property type="project" value="UniProtKB-SubCell"/>
</dbReference>
<dbReference type="GO" id="GO:0008734">
    <property type="term" value="F:L-aspartate oxidase activity"/>
    <property type="evidence" value="ECO:0007669"/>
    <property type="project" value="UniProtKB-UniRule"/>
</dbReference>